<evidence type="ECO:0000256" key="5">
    <source>
        <dbReference type="ARBA" id="ARBA00023242"/>
    </source>
</evidence>
<evidence type="ECO:0000256" key="2">
    <source>
        <dbReference type="ARBA" id="ARBA00008320"/>
    </source>
</evidence>
<accession>A0A8T9BSV8</accession>
<name>A0A8T9BSV8_9HELO</name>
<reference evidence="8 9" key="1">
    <citation type="submission" date="2018-05" db="EMBL/GenBank/DDBJ databases">
        <title>Genome sequencing and assembly of the regulated plant pathogen Lachnellula willkommii and related sister species for the development of diagnostic species identification markers.</title>
        <authorList>
            <person name="Giroux E."/>
            <person name="Bilodeau G."/>
        </authorList>
    </citation>
    <scope>NUCLEOTIDE SEQUENCE [LARGE SCALE GENOMIC DNA]</scope>
    <source>
        <strain evidence="8 9">CBS 268.59</strain>
    </source>
</reference>
<dbReference type="Pfam" id="PF04189">
    <property type="entry name" value="Gcd10p"/>
    <property type="match status" value="1"/>
</dbReference>
<comment type="similarity">
    <text evidence="2">Belongs to the TRM6/GCD10 family.</text>
</comment>
<organism evidence="8 9">
    <name type="scientific">Lachnellula suecica</name>
    <dbReference type="NCBI Taxonomy" id="602035"/>
    <lineage>
        <taxon>Eukaryota</taxon>
        <taxon>Fungi</taxon>
        <taxon>Dikarya</taxon>
        <taxon>Ascomycota</taxon>
        <taxon>Pezizomycotina</taxon>
        <taxon>Leotiomycetes</taxon>
        <taxon>Helotiales</taxon>
        <taxon>Lachnaceae</taxon>
        <taxon>Lachnellula</taxon>
    </lineage>
</organism>
<keyword evidence="5" id="KW-0539">Nucleus</keyword>
<evidence type="ECO:0000256" key="1">
    <source>
        <dbReference type="ARBA" id="ARBA00004123"/>
    </source>
</evidence>
<protein>
    <recommendedName>
        <fullName evidence="3">tRNA (adenine(58)-N(1))-methyltransferase non-catalytic subunit TRM6</fullName>
    </recommendedName>
    <alternativeName>
        <fullName evidence="6">tRNA(m1A58)-methyltransferase subunit TRM6</fullName>
    </alternativeName>
</protein>
<dbReference type="Proteomes" id="UP000469558">
    <property type="component" value="Unassembled WGS sequence"/>
</dbReference>
<evidence type="ECO:0000256" key="7">
    <source>
        <dbReference type="SAM" id="MobiDB-lite"/>
    </source>
</evidence>
<comment type="caution">
    <text evidence="8">The sequence shown here is derived from an EMBL/GenBank/DDBJ whole genome shotgun (WGS) entry which is preliminary data.</text>
</comment>
<proteinExistence type="inferred from homology"/>
<keyword evidence="9" id="KW-1185">Reference proteome</keyword>
<dbReference type="AlphaFoldDB" id="A0A8T9BSV8"/>
<evidence type="ECO:0000313" key="8">
    <source>
        <dbReference type="EMBL" id="TVY58505.1"/>
    </source>
</evidence>
<dbReference type="GO" id="GO:0030488">
    <property type="term" value="P:tRNA methylation"/>
    <property type="evidence" value="ECO:0007669"/>
    <property type="project" value="InterPro"/>
</dbReference>
<dbReference type="GO" id="GO:0031515">
    <property type="term" value="C:tRNA (m1A) methyltransferase complex"/>
    <property type="evidence" value="ECO:0007669"/>
    <property type="project" value="InterPro"/>
</dbReference>
<evidence type="ECO:0000313" key="9">
    <source>
        <dbReference type="Proteomes" id="UP000469558"/>
    </source>
</evidence>
<feature type="compositionally biased region" description="Polar residues" evidence="7">
    <location>
        <begin position="244"/>
        <end position="258"/>
    </location>
</feature>
<evidence type="ECO:0000256" key="4">
    <source>
        <dbReference type="ARBA" id="ARBA00022694"/>
    </source>
</evidence>
<dbReference type="PANTHER" id="PTHR12945:SF0">
    <property type="entry name" value="TRNA (ADENINE(58)-N(1))-METHYLTRANSFERASE NON-CATALYTIC SUBUNIT TRM6"/>
    <property type="match status" value="1"/>
</dbReference>
<evidence type="ECO:0000256" key="3">
    <source>
        <dbReference type="ARBA" id="ARBA00021704"/>
    </source>
</evidence>
<evidence type="ECO:0000256" key="6">
    <source>
        <dbReference type="ARBA" id="ARBA00032319"/>
    </source>
</evidence>
<comment type="subcellular location">
    <subcellularLocation>
        <location evidence="1">Nucleus</location>
    </subcellularLocation>
</comment>
<dbReference type="EMBL" id="QGMK01002454">
    <property type="protein sequence ID" value="TVY58505.1"/>
    <property type="molecule type" value="Genomic_DNA"/>
</dbReference>
<gene>
    <name evidence="8" type="primary">trm6</name>
    <name evidence="8" type="ORF">LSUE1_G009054</name>
</gene>
<dbReference type="PANTHER" id="PTHR12945">
    <property type="entry name" value="TRANSLATION INITIATION FACTOR EIF3-RELATED"/>
    <property type="match status" value="1"/>
</dbReference>
<feature type="region of interest" description="Disordered" evidence="7">
    <location>
        <begin position="218"/>
        <end position="258"/>
    </location>
</feature>
<keyword evidence="4" id="KW-0819">tRNA processing</keyword>
<dbReference type="InterPro" id="IPR017423">
    <property type="entry name" value="TRM6"/>
</dbReference>
<sequence length="258" mass="28957">MHTLVKPNAWVVFRLPSNTLKVLQIVPNTIVSLGKYGTFSSNLVIERPYNLTYELLDRQAGHKDSDLRIVPASEIHADTIAEEDAASNTKEDDKVVIGGDGVEFELVGENGEVIMRSNRETIDDSARQTLTMEEIEVLKREGTGAGKDLIAKLMLSHTGIDQKTTFSLAKYKLLKTKKYLKQFTVLPLDVPLMTHWMMTEKDANKILEMRNEMLVERPFLRSTPGDRRRKRAMAGSGRNRRAIGSSTGRTNGDITPSR</sequence>
<dbReference type="GO" id="GO:0005634">
    <property type="term" value="C:nucleus"/>
    <property type="evidence" value="ECO:0007669"/>
    <property type="project" value="UniProtKB-SubCell"/>
</dbReference>
<dbReference type="OrthoDB" id="10254665at2759"/>